<comment type="caution">
    <text evidence="7">The sequence shown here is derived from an EMBL/GenBank/DDBJ whole genome shotgun (WGS) entry which is preliminary data.</text>
</comment>
<feature type="compositionally biased region" description="Low complexity" evidence="5">
    <location>
        <begin position="388"/>
        <end position="397"/>
    </location>
</feature>
<dbReference type="GO" id="GO:0003735">
    <property type="term" value="F:structural constituent of ribosome"/>
    <property type="evidence" value="ECO:0007669"/>
    <property type="project" value="InterPro"/>
</dbReference>
<dbReference type="CDD" id="cd00432">
    <property type="entry name" value="Ribosomal_L18_L5e"/>
    <property type="match status" value="1"/>
</dbReference>
<evidence type="ECO:0000256" key="1">
    <source>
        <dbReference type="ARBA" id="ARBA00007116"/>
    </source>
</evidence>
<name>A0A426XXD8_ENSVE</name>
<keyword evidence="4" id="KW-0687">Ribonucleoprotein</keyword>
<dbReference type="GO" id="GO:0008097">
    <property type="term" value="F:5S rRNA binding"/>
    <property type="evidence" value="ECO:0007669"/>
    <property type="project" value="TreeGrafter"/>
</dbReference>
<keyword evidence="3" id="KW-0689">Ribosomal protein</keyword>
<dbReference type="InterPro" id="IPR057268">
    <property type="entry name" value="Ribosomal_L18"/>
</dbReference>
<dbReference type="GO" id="GO:0005840">
    <property type="term" value="C:ribosome"/>
    <property type="evidence" value="ECO:0007669"/>
    <property type="project" value="UniProtKB-KW"/>
</dbReference>
<comment type="similarity">
    <text evidence="2">Belongs to the DRM1/ARP family.</text>
</comment>
<dbReference type="Gene3D" id="3.30.420.100">
    <property type="match status" value="1"/>
</dbReference>
<reference evidence="7 8" key="1">
    <citation type="journal article" date="2014" name="Agronomy (Basel)">
        <title>A Draft Genome Sequence for Ensete ventricosum, the Drought-Tolerant Tree Against Hunger.</title>
        <authorList>
            <person name="Harrison J."/>
            <person name="Moore K.A."/>
            <person name="Paszkiewicz K."/>
            <person name="Jones T."/>
            <person name="Grant M."/>
            <person name="Ambacheew D."/>
            <person name="Muzemil S."/>
            <person name="Studholme D.J."/>
        </authorList>
    </citation>
    <scope>NUCLEOTIDE SEQUENCE [LARGE SCALE GENOMIC DNA]</scope>
</reference>
<sequence>MSNVETWVSAALTSQDTCLDGFAGLQGKEAVVSPPSSSPPLPRSPTPFSVRSTLLHRLVPRRPPPPRPRGPLRRLALPPPRLPLRLRDFGRSLAGSDRTGPCSARFPVASVADLRAGLGRRGSGLVARGWRRSCVRPLGVMLRDKVKGVAVRKTIETPEEVKRLPLTGRVRVREKQSVTHKQTLGLFPRLTQAASLSEDLTGLPRSLRRPPGSTAATPSLASSSSLLSCVSVSGPPRTRYSVIATTEMIIPTVRRPRILDFLKPYVLKMHITDKYVSAQVVHTPTAEVAVSASSHERLLRPSIGSTRDVAAAAKIGKLLGERLLLRGIPAVCVFLKKEQKYHGKVKAVIDSVRDAGRRRGMGLLDQLWDDTIAGPRPETGLGRLRKQSSSGLCSNSSKGVLRSDDAASDPTVSMAAMWWWSRGSGEGRSNRPIGGHRRRGGREADTEHHDQASGWVLITCECHASGVACRIHAANLALFR</sequence>
<feature type="compositionally biased region" description="Pro residues" evidence="5">
    <location>
        <begin position="36"/>
        <end position="45"/>
    </location>
</feature>
<dbReference type="SUPFAM" id="SSF53137">
    <property type="entry name" value="Translational machinery components"/>
    <property type="match status" value="1"/>
</dbReference>
<evidence type="ECO:0000256" key="3">
    <source>
        <dbReference type="ARBA" id="ARBA00022980"/>
    </source>
</evidence>
<dbReference type="GO" id="GO:0004857">
    <property type="term" value="F:enzyme inhibitor activity"/>
    <property type="evidence" value="ECO:0007669"/>
    <property type="project" value="InterPro"/>
</dbReference>
<protein>
    <recommendedName>
        <fullName evidence="6">Pectinesterase inhibitor domain-containing protein</fullName>
    </recommendedName>
</protein>
<organism evidence="7 8">
    <name type="scientific">Ensete ventricosum</name>
    <name type="common">Abyssinian banana</name>
    <name type="synonym">Musa ensete</name>
    <dbReference type="NCBI Taxonomy" id="4639"/>
    <lineage>
        <taxon>Eukaryota</taxon>
        <taxon>Viridiplantae</taxon>
        <taxon>Streptophyta</taxon>
        <taxon>Embryophyta</taxon>
        <taxon>Tracheophyta</taxon>
        <taxon>Spermatophyta</taxon>
        <taxon>Magnoliopsida</taxon>
        <taxon>Liliopsida</taxon>
        <taxon>Zingiberales</taxon>
        <taxon>Musaceae</taxon>
        <taxon>Ensete</taxon>
    </lineage>
</organism>
<dbReference type="Pfam" id="PF05564">
    <property type="entry name" value="Auxin_repressed"/>
    <property type="match status" value="1"/>
</dbReference>
<dbReference type="GO" id="GO:1990904">
    <property type="term" value="C:ribonucleoprotein complex"/>
    <property type="evidence" value="ECO:0007669"/>
    <property type="project" value="UniProtKB-KW"/>
</dbReference>
<dbReference type="SUPFAM" id="SSF101148">
    <property type="entry name" value="Plant invertase/pectin methylesterase inhibitor"/>
    <property type="match status" value="1"/>
</dbReference>
<dbReference type="InterPro" id="IPR005484">
    <property type="entry name" value="Ribosomal_uL18_bac/plant/anim"/>
</dbReference>
<feature type="region of interest" description="Disordered" evidence="5">
    <location>
        <begin position="425"/>
        <end position="448"/>
    </location>
</feature>
<evidence type="ECO:0000256" key="4">
    <source>
        <dbReference type="ARBA" id="ARBA00023274"/>
    </source>
</evidence>
<gene>
    <name evidence="7" type="ORF">B296_00040984</name>
</gene>
<comment type="similarity">
    <text evidence="1">Belongs to the universal ribosomal protein uL18 family.</text>
</comment>
<evidence type="ECO:0000313" key="8">
    <source>
        <dbReference type="Proteomes" id="UP000287651"/>
    </source>
</evidence>
<feature type="region of interest" description="Disordered" evidence="5">
    <location>
        <begin position="375"/>
        <end position="406"/>
    </location>
</feature>
<dbReference type="Pfam" id="PF00861">
    <property type="entry name" value="Ribosomal_L18p"/>
    <property type="match status" value="1"/>
</dbReference>
<feature type="region of interest" description="Disordered" evidence="5">
    <location>
        <begin position="29"/>
        <end position="77"/>
    </location>
</feature>
<dbReference type="Pfam" id="PF04043">
    <property type="entry name" value="PMEI"/>
    <property type="match status" value="1"/>
</dbReference>
<evidence type="ECO:0000256" key="5">
    <source>
        <dbReference type="SAM" id="MobiDB-lite"/>
    </source>
</evidence>
<accession>A0A426XXD8</accession>
<dbReference type="PANTHER" id="PTHR12899">
    <property type="entry name" value="39S RIBOSOMAL PROTEIN L18, MITOCHONDRIAL"/>
    <property type="match status" value="1"/>
</dbReference>
<dbReference type="Gene3D" id="1.20.140.40">
    <property type="entry name" value="Invertase/pectin methylesterase inhibitor family protein"/>
    <property type="match status" value="1"/>
</dbReference>
<dbReference type="Proteomes" id="UP000287651">
    <property type="component" value="Unassembled WGS sequence"/>
</dbReference>
<dbReference type="EMBL" id="AMZH03016670">
    <property type="protein sequence ID" value="RRT44132.1"/>
    <property type="molecule type" value="Genomic_DNA"/>
</dbReference>
<dbReference type="InterPro" id="IPR006501">
    <property type="entry name" value="Pectinesterase_inhib_dom"/>
</dbReference>
<evidence type="ECO:0000313" key="7">
    <source>
        <dbReference type="EMBL" id="RRT44132.1"/>
    </source>
</evidence>
<dbReference type="PANTHER" id="PTHR12899:SF6">
    <property type="entry name" value="OS01G0256600 PROTEIN"/>
    <property type="match status" value="1"/>
</dbReference>
<evidence type="ECO:0000256" key="2">
    <source>
        <dbReference type="ARBA" id="ARBA00010502"/>
    </source>
</evidence>
<dbReference type="InterPro" id="IPR035513">
    <property type="entry name" value="Invertase/methylesterase_inhib"/>
</dbReference>
<dbReference type="AlphaFoldDB" id="A0A426XXD8"/>
<feature type="domain" description="Pectinesterase inhibitor" evidence="6">
    <location>
        <begin position="1"/>
        <end position="34"/>
    </location>
</feature>
<evidence type="ECO:0000259" key="6">
    <source>
        <dbReference type="Pfam" id="PF04043"/>
    </source>
</evidence>
<dbReference type="GO" id="GO:0006412">
    <property type="term" value="P:translation"/>
    <property type="evidence" value="ECO:0007669"/>
    <property type="project" value="InterPro"/>
</dbReference>
<proteinExistence type="inferred from homology"/>
<dbReference type="InterPro" id="IPR008406">
    <property type="entry name" value="DRM/ARP"/>
</dbReference>